<dbReference type="OrthoDB" id="6696026at2"/>
<evidence type="ECO:0000313" key="1">
    <source>
        <dbReference type="EMBL" id="OBX27572.1"/>
    </source>
</evidence>
<dbReference type="Proteomes" id="UP000185753">
    <property type="component" value="Unassembled WGS sequence"/>
</dbReference>
<dbReference type="EMBL" id="LZDS01000029">
    <property type="protein sequence ID" value="OBX27572.1"/>
    <property type="molecule type" value="Genomic_DNA"/>
</dbReference>
<accession>A0A1A7RA34</accession>
<organism evidence="1 2">
    <name type="scientific">Acinetobacter gandensis</name>
    <dbReference type="NCBI Taxonomy" id="1443941"/>
    <lineage>
        <taxon>Bacteria</taxon>
        <taxon>Pseudomonadati</taxon>
        <taxon>Pseudomonadota</taxon>
        <taxon>Gammaproteobacteria</taxon>
        <taxon>Moraxellales</taxon>
        <taxon>Moraxellaceae</taxon>
        <taxon>Acinetobacter</taxon>
    </lineage>
</organism>
<dbReference type="AlphaFoldDB" id="A0A1A7RA34"/>
<sequence length="87" mass="9609">MFIKDHIVRMENLKTLKALDAANIDHKVIAMFMSCEGVPLQPHEVSSILNTYDTLGAKKVPSKKVQALINAKQLGEEDESIPCPAAY</sequence>
<dbReference type="RefSeq" id="WP_067767417.1">
    <property type="nucleotide sequence ID" value="NZ_CP183909.1"/>
</dbReference>
<gene>
    <name evidence="1" type="ORF">A9J31_10115</name>
</gene>
<comment type="caution">
    <text evidence="1">The sequence shown here is derived from an EMBL/GenBank/DDBJ whole genome shotgun (WGS) entry which is preliminary data.</text>
</comment>
<keyword evidence="2" id="KW-1185">Reference proteome</keyword>
<name>A0A1A7RA34_9GAMM</name>
<dbReference type="STRING" id="1443941.A9J31_10115"/>
<evidence type="ECO:0000313" key="2">
    <source>
        <dbReference type="Proteomes" id="UP000185753"/>
    </source>
</evidence>
<proteinExistence type="predicted"/>
<protein>
    <submittedName>
        <fullName evidence="1">Uncharacterized protein</fullName>
    </submittedName>
</protein>
<reference evidence="2" key="1">
    <citation type="submission" date="2016-06" db="EMBL/GenBank/DDBJ databases">
        <authorList>
            <person name="Radolfova-Krizova L."/>
            <person name="Nemec A."/>
        </authorList>
    </citation>
    <scope>NUCLEOTIDE SEQUENCE [LARGE SCALE GENOMIC DNA]</scope>
    <source>
        <strain evidence="2">ANC 4275</strain>
    </source>
</reference>